<evidence type="ECO:0000313" key="5">
    <source>
        <dbReference type="Proteomes" id="UP000199029"/>
    </source>
</evidence>
<evidence type="ECO:0000259" key="3">
    <source>
        <dbReference type="Pfam" id="PF09537"/>
    </source>
</evidence>
<evidence type="ECO:0000256" key="2">
    <source>
        <dbReference type="SAM" id="MobiDB-lite"/>
    </source>
</evidence>
<sequence>MSHPNSPRVSTDSAASQVLSQAGDQQAPATGAADADAAGNATSDASTASAGGAAQLLSQAQRWLQDSGLKNTLSELPAPVTHLASQASSRWRQMSTTQKVLSGAVLAAGGWYLLRGTGTGAAAKPTKRRRTAKAQADALHELLLFVNDRVAGYQRAAAESKDAELQSYYKHLEQQSKDFSRKLNMYLGEQDGGSETSTTLKGKIYRAWMDSKAAITGFSETAILGSNVYGEEWALKAYEEALQNKSLNWALRSEIQRQYTQSQKTYERLQDLQRKQEQQ</sequence>
<name>A0A1I5XIL7_HYMAR</name>
<proteinExistence type="predicted"/>
<evidence type="ECO:0000313" key="4">
    <source>
        <dbReference type="EMBL" id="SFQ31646.1"/>
    </source>
</evidence>
<dbReference type="AlphaFoldDB" id="A0A1I5XIL7"/>
<feature type="compositionally biased region" description="Polar residues" evidence="2">
    <location>
        <begin position="1"/>
        <end position="20"/>
    </location>
</feature>
<dbReference type="RefSeq" id="WP_092671477.1">
    <property type="nucleotide sequence ID" value="NZ_FOXS01000002.1"/>
</dbReference>
<dbReference type="EMBL" id="FOXS01000002">
    <property type="protein sequence ID" value="SFQ31646.1"/>
    <property type="molecule type" value="Genomic_DNA"/>
</dbReference>
<dbReference type="InterPro" id="IPR011971">
    <property type="entry name" value="CHP02284"/>
</dbReference>
<gene>
    <name evidence="4" type="ORF">SAMN04515668_1868</name>
</gene>
<dbReference type="NCBIfam" id="TIGR02284">
    <property type="entry name" value="PA2169 family four-helix-bundle protein"/>
    <property type="match status" value="1"/>
</dbReference>
<dbReference type="STRING" id="1227077.SAMN04515668_1868"/>
<dbReference type="Pfam" id="PF09537">
    <property type="entry name" value="DUF2383"/>
    <property type="match status" value="1"/>
</dbReference>
<feature type="compositionally biased region" description="Low complexity" evidence="2">
    <location>
        <begin position="21"/>
        <end position="48"/>
    </location>
</feature>
<dbReference type="InterPro" id="IPR012347">
    <property type="entry name" value="Ferritin-like"/>
</dbReference>
<feature type="domain" description="DUF2383" evidence="3">
    <location>
        <begin position="136"/>
        <end position="243"/>
    </location>
</feature>
<dbReference type="OrthoDB" id="282393at2"/>
<evidence type="ECO:0000256" key="1">
    <source>
        <dbReference type="SAM" id="Coils"/>
    </source>
</evidence>
<dbReference type="Proteomes" id="UP000199029">
    <property type="component" value="Unassembled WGS sequence"/>
</dbReference>
<reference evidence="5" key="1">
    <citation type="submission" date="2016-10" db="EMBL/GenBank/DDBJ databases">
        <authorList>
            <person name="Varghese N."/>
            <person name="Submissions S."/>
        </authorList>
    </citation>
    <scope>NUCLEOTIDE SEQUENCE [LARGE SCALE GENOMIC DNA]</scope>
    <source>
        <strain evidence="5">OR362-8,ATCC BAA-1266,JCM 13504</strain>
    </source>
</reference>
<organism evidence="4 5">
    <name type="scientific">Hymenobacter arizonensis</name>
    <name type="common">Siccationidurans arizonensis</name>
    <dbReference type="NCBI Taxonomy" id="1227077"/>
    <lineage>
        <taxon>Bacteria</taxon>
        <taxon>Pseudomonadati</taxon>
        <taxon>Bacteroidota</taxon>
        <taxon>Cytophagia</taxon>
        <taxon>Cytophagales</taxon>
        <taxon>Hymenobacteraceae</taxon>
        <taxon>Hymenobacter</taxon>
    </lineage>
</organism>
<dbReference type="Gene3D" id="1.20.1260.10">
    <property type="match status" value="1"/>
</dbReference>
<keyword evidence="5" id="KW-1185">Reference proteome</keyword>
<feature type="region of interest" description="Disordered" evidence="2">
    <location>
        <begin position="1"/>
        <end position="48"/>
    </location>
</feature>
<protein>
    <recommendedName>
        <fullName evidence="3">DUF2383 domain-containing protein</fullName>
    </recommendedName>
</protein>
<dbReference type="InterPro" id="IPR019052">
    <property type="entry name" value="DUF2383"/>
</dbReference>
<keyword evidence="1" id="KW-0175">Coiled coil</keyword>
<accession>A0A1I5XIL7</accession>
<feature type="coiled-coil region" evidence="1">
    <location>
        <begin position="252"/>
        <end position="279"/>
    </location>
</feature>